<sequence>MTPTKPKFNAFLFKGPKQYYHTFMDPLIKAEAAPLKSYCALEDILHILFPLFELFPSTPGKWTAASSCPDLTKPWSPGSEGEVADLLNYLVHKVDQLVDSGTFKRSRWWTSVHAVQAVGDAGGGAAQILYSYPPVTRLIPLSSLLQV</sequence>
<dbReference type="Proteomes" id="UP000008064">
    <property type="component" value="Unassembled WGS sequence"/>
</dbReference>
<proteinExistence type="predicted"/>
<organism>
    <name type="scientific">Serpula lacrymans var. lacrymans (strain S7.9)</name>
    <name type="common">Dry rot fungus</name>
    <dbReference type="NCBI Taxonomy" id="578457"/>
    <lineage>
        <taxon>Eukaryota</taxon>
        <taxon>Fungi</taxon>
        <taxon>Dikarya</taxon>
        <taxon>Basidiomycota</taxon>
        <taxon>Agaricomycotina</taxon>
        <taxon>Agaricomycetes</taxon>
        <taxon>Agaricomycetidae</taxon>
        <taxon>Boletales</taxon>
        <taxon>Coniophorineae</taxon>
        <taxon>Serpulaceae</taxon>
        <taxon>Serpula</taxon>
    </lineage>
</organism>
<dbReference type="AlphaFoldDB" id="F8PDK0"/>
<name>F8PDK0_SERL9</name>
<evidence type="ECO:0000313" key="1">
    <source>
        <dbReference type="EMBL" id="EGO18821.1"/>
    </source>
</evidence>
<dbReference type="RefSeq" id="XP_007324474.1">
    <property type="nucleotide sequence ID" value="XM_007324412.1"/>
</dbReference>
<protein>
    <submittedName>
        <fullName evidence="1">Uncharacterized protein</fullName>
    </submittedName>
</protein>
<dbReference type="EMBL" id="GL945446">
    <property type="protein sequence ID" value="EGO18821.1"/>
    <property type="molecule type" value="Genomic_DNA"/>
</dbReference>
<gene>
    <name evidence="1" type="ORF">SERLADRAFT_443790</name>
</gene>
<accession>F8PDK0</accession>
<dbReference type="HOGENOM" id="CLU_1769239_0_0_1"/>
<reference evidence="1" key="1">
    <citation type="submission" date="2011-04" db="EMBL/GenBank/DDBJ databases">
        <title>Evolution of plant cell wall degrading machinery underlies the functional diversity of forest fungi.</title>
        <authorList>
            <consortium name="US DOE Joint Genome Institute (JGI-PGF)"/>
            <person name="Eastwood D.C."/>
            <person name="Floudas D."/>
            <person name="Binder M."/>
            <person name="Majcherczyk A."/>
            <person name="Schneider P."/>
            <person name="Aerts A."/>
            <person name="Asiegbu F.O."/>
            <person name="Baker S.E."/>
            <person name="Barry K."/>
            <person name="Bendiksby M."/>
            <person name="Blumentritt M."/>
            <person name="Coutinho P.M."/>
            <person name="Cullen D."/>
            <person name="Cullen D."/>
            <person name="Gathman A."/>
            <person name="Goodell B."/>
            <person name="Henrissat B."/>
            <person name="Ihrmark K."/>
            <person name="Kauserud H."/>
            <person name="Kohler A."/>
            <person name="LaButti K."/>
            <person name="Lapidus A."/>
            <person name="Lavin J.L."/>
            <person name="Lee Y.-H."/>
            <person name="Lindquist E."/>
            <person name="Lilly W."/>
            <person name="Lucas S."/>
            <person name="Morin E."/>
            <person name="Murat C."/>
            <person name="Oguiza J.A."/>
            <person name="Park J."/>
            <person name="Pisabarro A.G."/>
            <person name="Riley R."/>
            <person name="Rosling A."/>
            <person name="Salamov A."/>
            <person name="Schmidt O."/>
            <person name="Schmutz J."/>
            <person name="Skrede I."/>
            <person name="Stenlid J."/>
            <person name="Wiebenga A."/>
            <person name="Xie X."/>
            <person name="Kues U."/>
            <person name="Hibbett D.S."/>
            <person name="Hoffmeister D."/>
            <person name="Hogberg N."/>
            <person name="Martin F."/>
            <person name="Grigoriev I.V."/>
            <person name="Watkinson S.C."/>
        </authorList>
    </citation>
    <scope>NUCLEOTIDE SEQUENCE</scope>
    <source>
        <strain evidence="1">S7.9</strain>
    </source>
</reference>
<dbReference type="KEGG" id="sla:SERLADRAFT_443790"/>
<dbReference type="GeneID" id="18815988"/>